<dbReference type="Proteomes" id="UP001501570">
    <property type="component" value="Unassembled WGS sequence"/>
</dbReference>
<proteinExistence type="predicted"/>
<dbReference type="Gene3D" id="3.90.550.10">
    <property type="entry name" value="Spore Coat Polysaccharide Biosynthesis Protein SpsA, Chain A"/>
    <property type="match status" value="1"/>
</dbReference>
<protein>
    <submittedName>
        <fullName evidence="2">Glycosyltransferase family 2 protein</fullName>
    </submittedName>
</protein>
<feature type="domain" description="Glycosyltransferase 2-like" evidence="1">
    <location>
        <begin position="18"/>
        <end position="148"/>
    </location>
</feature>
<reference evidence="3" key="1">
    <citation type="journal article" date="2019" name="Int. J. Syst. Evol. Microbiol.">
        <title>The Global Catalogue of Microorganisms (GCM) 10K type strain sequencing project: providing services to taxonomists for standard genome sequencing and annotation.</title>
        <authorList>
            <consortium name="The Broad Institute Genomics Platform"/>
            <consortium name="The Broad Institute Genome Sequencing Center for Infectious Disease"/>
            <person name="Wu L."/>
            <person name="Ma J."/>
        </authorList>
    </citation>
    <scope>NUCLEOTIDE SEQUENCE [LARGE SCALE GENOMIC DNA]</scope>
    <source>
        <strain evidence="3">JCM 18304</strain>
    </source>
</reference>
<dbReference type="PANTHER" id="PTHR43179">
    <property type="entry name" value="RHAMNOSYLTRANSFERASE WBBL"/>
    <property type="match status" value="1"/>
</dbReference>
<keyword evidence="3" id="KW-1185">Reference proteome</keyword>
<comment type="caution">
    <text evidence="2">The sequence shown here is derived from an EMBL/GenBank/DDBJ whole genome shotgun (WGS) entry which is preliminary data.</text>
</comment>
<dbReference type="EMBL" id="BAABJQ010000005">
    <property type="protein sequence ID" value="GAA5183001.1"/>
    <property type="molecule type" value="Genomic_DNA"/>
</dbReference>
<evidence type="ECO:0000313" key="2">
    <source>
        <dbReference type="EMBL" id="GAA5183001.1"/>
    </source>
</evidence>
<accession>A0ABP9RQX3</accession>
<dbReference type="Pfam" id="PF00535">
    <property type="entry name" value="Glycos_transf_2"/>
    <property type="match status" value="1"/>
</dbReference>
<gene>
    <name evidence="2" type="ORF">GCM10023322_21200</name>
</gene>
<dbReference type="InterPro" id="IPR029044">
    <property type="entry name" value="Nucleotide-diphossugar_trans"/>
</dbReference>
<name>A0ABP9RQX3_9ACTN</name>
<evidence type="ECO:0000259" key="1">
    <source>
        <dbReference type="Pfam" id="PF00535"/>
    </source>
</evidence>
<sequence length="330" mass="35300">MSREGLEPDPSAFVDCTAIVVTYNSAADLPGLLDTLPRAAPGMRVRALVVDNDSADDIESAIAGRPGVTLLRTGANLGYAGGINAGRKHLRGSLGPTRTVAILNPDLRLAPASLAWLIAAACRPAAGAAVPRFVEAGDEAATFPSLRREPSTTRVLGDALLGRRWAGRPGWLSEMVWDPRRYDAEGPADWATGAVLVVTAEADAAVGDWDESFFLYSEETDYSRRLREAGRTIQYVPDARVFHEGAGSGTGPALTALNEVNRVRYFRKYHGPAATAAFRVAVTLGQLLRIRRPGNRMALAALWSGRRRAELPGRPGSLTQAATADPEYAR</sequence>
<dbReference type="SUPFAM" id="SSF53448">
    <property type="entry name" value="Nucleotide-diphospho-sugar transferases"/>
    <property type="match status" value="1"/>
</dbReference>
<dbReference type="RefSeq" id="WP_345628441.1">
    <property type="nucleotide sequence ID" value="NZ_BAABJQ010000005.1"/>
</dbReference>
<dbReference type="PANTHER" id="PTHR43179:SF7">
    <property type="entry name" value="RHAMNOSYLTRANSFERASE WBBL"/>
    <property type="match status" value="1"/>
</dbReference>
<evidence type="ECO:0000313" key="3">
    <source>
        <dbReference type="Proteomes" id="UP001501570"/>
    </source>
</evidence>
<organism evidence="2 3">
    <name type="scientific">Rugosimonospora acidiphila</name>
    <dbReference type="NCBI Taxonomy" id="556531"/>
    <lineage>
        <taxon>Bacteria</taxon>
        <taxon>Bacillati</taxon>
        <taxon>Actinomycetota</taxon>
        <taxon>Actinomycetes</taxon>
        <taxon>Micromonosporales</taxon>
        <taxon>Micromonosporaceae</taxon>
        <taxon>Rugosimonospora</taxon>
    </lineage>
</organism>
<dbReference type="InterPro" id="IPR001173">
    <property type="entry name" value="Glyco_trans_2-like"/>
</dbReference>